<evidence type="ECO:0000313" key="1">
    <source>
        <dbReference type="EMBL" id="RIA75851.1"/>
    </source>
</evidence>
<protein>
    <recommendedName>
        <fullName evidence="3">Lipoprotein</fullName>
    </recommendedName>
</protein>
<reference evidence="1 2" key="1">
    <citation type="submission" date="2018-08" db="EMBL/GenBank/DDBJ databases">
        <title>Genomic Encyclopedia of Archaeal and Bacterial Type Strains, Phase II (KMG-II): from individual species to whole genera.</title>
        <authorList>
            <person name="Goeker M."/>
        </authorList>
    </citation>
    <scope>NUCLEOTIDE SEQUENCE [LARGE SCALE GENOMIC DNA]</scope>
    <source>
        <strain evidence="1 2">ATCC 27112</strain>
    </source>
</reference>
<gene>
    <name evidence="1" type="ORF">EI71_01023</name>
</gene>
<dbReference type="AlphaFoldDB" id="A0A397RZT6"/>
<dbReference type="PROSITE" id="PS51257">
    <property type="entry name" value="PROKAR_LIPOPROTEIN"/>
    <property type="match status" value="1"/>
</dbReference>
<accession>A0A397RZT6</accession>
<dbReference type="Proteomes" id="UP000266506">
    <property type="component" value="Unassembled WGS sequence"/>
</dbReference>
<organism evidence="1 2">
    <name type="scientific">Anaeroplasma bactoclasticum</name>
    <dbReference type="NCBI Taxonomy" id="2088"/>
    <lineage>
        <taxon>Bacteria</taxon>
        <taxon>Bacillati</taxon>
        <taxon>Mycoplasmatota</taxon>
        <taxon>Mollicutes</taxon>
        <taxon>Anaeroplasmatales</taxon>
        <taxon>Anaeroplasmataceae</taxon>
        <taxon>Anaeroplasma</taxon>
    </lineage>
</organism>
<dbReference type="RefSeq" id="WP_119016171.1">
    <property type="nucleotide sequence ID" value="NZ_QXEV01000009.1"/>
</dbReference>
<sequence length="154" mass="17900">MKKHVLFLMSILMFGLCFLLSSCHYEEEVGVWIVKTEKPIENNKQFTDISSLEEYRISLGIEYYVDGYTTEKAISHLNSDVEFFHSITFTDDIRIYYRIVDVVLENGVYTLLVGESLMPTTSNLNASNTLTFTRTVKGSKVYIFMQYIRDKKES</sequence>
<evidence type="ECO:0000313" key="2">
    <source>
        <dbReference type="Proteomes" id="UP000266506"/>
    </source>
</evidence>
<dbReference type="EMBL" id="QXEV01000009">
    <property type="protein sequence ID" value="RIA75851.1"/>
    <property type="molecule type" value="Genomic_DNA"/>
</dbReference>
<name>A0A397RZT6_9MOLU</name>
<keyword evidence="2" id="KW-1185">Reference proteome</keyword>
<evidence type="ECO:0008006" key="3">
    <source>
        <dbReference type="Google" id="ProtNLM"/>
    </source>
</evidence>
<proteinExistence type="predicted"/>
<comment type="caution">
    <text evidence="1">The sequence shown here is derived from an EMBL/GenBank/DDBJ whole genome shotgun (WGS) entry which is preliminary data.</text>
</comment>
<dbReference type="InParanoid" id="A0A397RZT6"/>